<dbReference type="Pfam" id="PF08387">
    <property type="entry name" value="FBD"/>
    <property type="match status" value="1"/>
</dbReference>
<evidence type="ECO:0000313" key="3">
    <source>
        <dbReference type="EnsemblPlants" id="ORUFI12G17360.1"/>
    </source>
</evidence>
<dbReference type="InterPro" id="IPR036047">
    <property type="entry name" value="F-box-like_dom_sf"/>
</dbReference>
<keyword evidence="4" id="KW-1185">Reference proteome</keyword>
<dbReference type="STRING" id="4529.A0A0E0RIP5"/>
<protein>
    <recommendedName>
        <fullName evidence="2">F-box domain-containing protein</fullName>
    </recommendedName>
</protein>
<feature type="region of interest" description="Disordered" evidence="1">
    <location>
        <begin position="1"/>
        <end position="27"/>
    </location>
</feature>
<dbReference type="Gramene" id="ORUFI12G17360.1">
    <property type="protein sequence ID" value="ORUFI12G17360.1"/>
    <property type="gene ID" value="ORUFI12G17360"/>
</dbReference>
<reference evidence="3" key="2">
    <citation type="submission" date="2015-06" db="UniProtKB">
        <authorList>
            <consortium name="EnsemblPlants"/>
        </authorList>
    </citation>
    <scope>IDENTIFICATION</scope>
</reference>
<dbReference type="AlphaFoldDB" id="A0A0E0RIP5"/>
<dbReference type="EnsemblPlants" id="ORUFI12G17360.1">
    <property type="protein sequence ID" value="ORUFI12G17360.1"/>
    <property type="gene ID" value="ORUFI12G17360"/>
</dbReference>
<dbReference type="InterPro" id="IPR053781">
    <property type="entry name" value="F-box_AtFBL13-like"/>
</dbReference>
<dbReference type="SUPFAM" id="SSF81383">
    <property type="entry name" value="F-box domain"/>
    <property type="match status" value="1"/>
</dbReference>
<dbReference type="InterPro" id="IPR055411">
    <property type="entry name" value="LRR_FXL15/At3g58940/PEG3-like"/>
</dbReference>
<dbReference type="PANTHER" id="PTHR32141:SF34">
    <property type="entry name" value="OS12G0558366 PROTEIN"/>
    <property type="match status" value="1"/>
</dbReference>
<dbReference type="CDD" id="cd22160">
    <property type="entry name" value="F-box_AtFBL13-like"/>
    <property type="match status" value="1"/>
</dbReference>
<dbReference type="Pfam" id="PF24758">
    <property type="entry name" value="LRR_At5g56370"/>
    <property type="match status" value="1"/>
</dbReference>
<organism evidence="3 4">
    <name type="scientific">Oryza rufipogon</name>
    <name type="common">Brownbeard rice</name>
    <name type="synonym">Asian wild rice</name>
    <dbReference type="NCBI Taxonomy" id="4529"/>
    <lineage>
        <taxon>Eukaryota</taxon>
        <taxon>Viridiplantae</taxon>
        <taxon>Streptophyta</taxon>
        <taxon>Embryophyta</taxon>
        <taxon>Tracheophyta</taxon>
        <taxon>Spermatophyta</taxon>
        <taxon>Magnoliopsida</taxon>
        <taxon>Liliopsida</taxon>
        <taxon>Poales</taxon>
        <taxon>Poaceae</taxon>
        <taxon>BOP clade</taxon>
        <taxon>Oryzoideae</taxon>
        <taxon>Oryzeae</taxon>
        <taxon>Oryzinae</taxon>
        <taxon>Oryza</taxon>
    </lineage>
</organism>
<dbReference type="PROSITE" id="PS50181">
    <property type="entry name" value="FBOX"/>
    <property type="match status" value="1"/>
</dbReference>
<dbReference type="SUPFAM" id="SSF52047">
    <property type="entry name" value="RNI-like"/>
    <property type="match status" value="1"/>
</dbReference>
<reference evidence="4" key="1">
    <citation type="submission" date="2013-06" db="EMBL/GenBank/DDBJ databases">
        <authorList>
            <person name="Zhao Q."/>
        </authorList>
    </citation>
    <scope>NUCLEOTIDE SEQUENCE</scope>
    <source>
        <strain evidence="4">cv. W1943</strain>
    </source>
</reference>
<dbReference type="Gene3D" id="3.80.10.10">
    <property type="entry name" value="Ribonuclease Inhibitor"/>
    <property type="match status" value="1"/>
</dbReference>
<proteinExistence type="predicted"/>
<dbReference type="HOGENOM" id="CLU_023151_0_1_1"/>
<accession>A0A0E0RIP5</accession>
<dbReference type="InterPro" id="IPR055302">
    <property type="entry name" value="F-box_dom-containing"/>
</dbReference>
<dbReference type="OMA" id="QTHKGPV"/>
<dbReference type="PANTHER" id="PTHR32141">
    <property type="match status" value="1"/>
</dbReference>
<dbReference type="InterPro" id="IPR032675">
    <property type="entry name" value="LRR_dom_sf"/>
</dbReference>
<evidence type="ECO:0000313" key="4">
    <source>
        <dbReference type="Proteomes" id="UP000008022"/>
    </source>
</evidence>
<feature type="domain" description="F-box" evidence="2">
    <location>
        <begin position="27"/>
        <end position="84"/>
    </location>
</feature>
<name>A0A0E0RIP5_ORYRU</name>
<evidence type="ECO:0000259" key="2">
    <source>
        <dbReference type="PROSITE" id="PS50181"/>
    </source>
</evidence>
<dbReference type="Gene3D" id="1.20.1280.50">
    <property type="match status" value="1"/>
</dbReference>
<feature type="compositionally biased region" description="Basic residues" evidence="1">
    <location>
        <begin position="1"/>
        <end position="10"/>
    </location>
</feature>
<dbReference type="InterPro" id="IPR001810">
    <property type="entry name" value="F-box_dom"/>
</dbReference>
<sequence length="459" mass="52679">MGVVTRAKKRKLEEESSNPHLAPGGGEDLINRLPDDILIGIITILPGKDAARTQVLSRRWRPLWRSAPLNLEARVNGGKIYKDVATIRSTLQTHKGPVCRFSVSWTFDYNHFPVVDSLLGSPRLDNLQEFELFYHYNCSRYPPVPRSVLRLSPTLRVLWISGTCDTLLFPMETAYFPHLMQLTLSNHSPCSSVTMPCLGELGAGWNRGCRRLRISSLTLRSLGVSNDTRKDEKLEEIIVEDAPLLERLTPHTIWQGDFVIRVIQAPKLKTLGYLSHKITTLELGTMVFQKMVPVSLSNVMRSVKILALDTTPDLDVVIDFIKCFPCVEKLYIVAFNQGNLKNIRRNVSLECFDLHLKMVEFINYQGNMLDLNFIRFFVLNARVLECIKLVARRDKCEAKWIEKQNQKLQLYGRASRRVTFDFQADYGVDSLVHMKHISDLTTDDPFDRSFCRCRDEEIY</sequence>
<dbReference type="Proteomes" id="UP000008022">
    <property type="component" value="Unassembled WGS sequence"/>
</dbReference>
<dbReference type="Pfam" id="PF00646">
    <property type="entry name" value="F-box"/>
    <property type="match status" value="1"/>
</dbReference>
<evidence type="ECO:0000256" key="1">
    <source>
        <dbReference type="SAM" id="MobiDB-lite"/>
    </source>
</evidence>
<dbReference type="InterPro" id="IPR006566">
    <property type="entry name" value="FBD"/>
</dbReference>